<keyword evidence="2" id="KW-0732">Signal</keyword>
<dbReference type="PROSITE" id="PS50005">
    <property type="entry name" value="TPR"/>
    <property type="match status" value="1"/>
</dbReference>
<dbReference type="SUPFAM" id="SSF48452">
    <property type="entry name" value="TPR-like"/>
    <property type="match status" value="1"/>
</dbReference>
<dbReference type="InterPro" id="IPR019734">
    <property type="entry name" value="TPR_rpt"/>
</dbReference>
<dbReference type="SMART" id="SM00028">
    <property type="entry name" value="TPR"/>
    <property type="match status" value="3"/>
</dbReference>
<evidence type="ECO:0000313" key="3">
    <source>
        <dbReference type="EMBL" id="GGL84259.1"/>
    </source>
</evidence>
<feature type="repeat" description="TPR" evidence="1">
    <location>
        <begin position="149"/>
        <end position="182"/>
    </location>
</feature>
<dbReference type="InterPro" id="IPR011990">
    <property type="entry name" value="TPR-like_helical_dom_sf"/>
</dbReference>
<dbReference type="AlphaFoldDB" id="A0A917W9Z9"/>
<name>A0A917W9Z9_9RHOB</name>
<feature type="signal peptide" evidence="2">
    <location>
        <begin position="1"/>
        <end position="38"/>
    </location>
</feature>
<feature type="chain" id="PRO_5037264760" description="Tetratricopeptide repeat protein" evidence="2">
    <location>
        <begin position="39"/>
        <end position="201"/>
    </location>
</feature>
<dbReference type="Pfam" id="PF13432">
    <property type="entry name" value="TPR_16"/>
    <property type="match status" value="1"/>
</dbReference>
<accession>A0A917W9Z9</accession>
<protein>
    <recommendedName>
        <fullName evidence="5">Tetratricopeptide repeat protein</fullName>
    </recommendedName>
</protein>
<reference evidence="3" key="2">
    <citation type="submission" date="2020-09" db="EMBL/GenBank/DDBJ databases">
        <authorList>
            <person name="Sun Q."/>
            <person name="Zhou Y."/>
        </authorList>
    </citation>
    <scope>NUCLEOTIDE SEQUENCE</scope>
    <source>
        <strain evidence="3">CGMCC 1.6293</strain>
    </source>
</reference>
<dbReference type="Gene3D" id="1.25.40.10">
    <property type="entry name" value="Tetratricopeptide repeat domain"/>
    <property type="match status" value="1"/>
</dbReference>
<reference evidence="3" key="1">
    <citation type="journal article" date="2014" name="Int. J. Syst. Evol. Microbiol.">
        <title>Complete genome sequence of Corynebacterium casei LMG S-19264T (=DSM 44701T), isolated from a smear-ripened cheese.</title>
        <authorList>
            <consortium name="US DOE Joint Genome Institute (JGI-PGF)"/>
            <person name="Walter F."/>
            <person name="Albersmeier A."/>
            <person name="Kalinowski J."/>
            <person name="Ruckert C."/>
        </authorList>
    </citation>
    <scope>NUCLEOTIDE SEQUENCE</scope>
    <source>
        <strain evidence="3">CGMCC 1.6293</strain>
    </source>
</reference>
<keyword evidence="1" id="KW-0802">TPR repeat</keyword>
<proteinExistence type="predicted"/>
<keyword evidence="4" id="KW-1185">Reference proteome</keyword>
<sequence>MSLAARYTEIVMGASMQFIKSAVAAFLTMACLAGTVHAQGTAPGSEEPSLTDQLQVASPEDAARLEREIRMDWEKSGSPAMDLLLKRGKDALEAGELELAIGHLSALTDHAPDFAEGWHARAMAFYQEEEFGLALHDLEVTLALNPRHFAAIYGLGVVMESLGRDTDAYALYTRVLSLHPHHQDALEGVERLKARVNGTEI</sequence>
<dbReference type="EMBL" id="BMLF01000001">
    <property type="protein sequence ID" value="GGL84259.1"/>
    <property type="molecule type" value="Genomic_DNA"/>
</dbReference>
<evidence type="ECO:0000256" key="1">
    <source>
        <dbReference type="PROSITE-ProRule" id="PRU00339"/>
    </source>
</evidence>
<evidence type="ECO:0000256" key="2">
    <source>
        <dbReference type="SAM" id="SignalP"/>
    </source>
</evidence>
<evidence type="ECO:0000313" key="4">
    <source>
        <dbReference type="Proteomes" id="UP000649829"/>
    </source>
</evidence>
<dbReference type="Proteomes" id="UP000649829">
    <property type="component" value="Unassembled WGS sequence"/>
</dbReference>
<dbReference type="PROSITE" id="PS51257">
    <property type="entry name" value="PROKAR_LIPOPROTEIN"/>
    <property type="match status" value="1"/>
</dbReference>
<evidence type="ECO:0008006" key="5">
    <source>
        <dbReference type="Google" id="ProtNLM"/>
    </source>
</evidence>
<gene>
    <name evidence="3" type="ORF">GCM10011534_02720</name>
</gene>
<organism evidence="3 4">
    <name type="scientific">Pseudooceanicola nanhaiensis</name>
    <dbReference type="NCBI Taxonomy" id="375761"/>
    <lineage>
        <taxon>Bacteria</taxon>
        <taxon>Pseudomonadati</taxon>
        <taxon>Pseudomonadota</taxon>
        <taxon>Alphaproteobacteria</taxon>
        <taxon>Rhodobacterales</taxon>
        <taxon>Paracoccaceae</taxon>
        <taxon>Pseudooceanicola</taxon>
    </lineage>
</organism>
<comment type="caution">
    <text evidence="3">The sequence shown here is derived from an EMBL/GenBank/DDBJ whole genome shotgun (WGS) entry which is preliminary data.</text>
</comment>